<sequence length="195" mass="20042">MLLLDLDGVLRGFDSFDDAEFGLAAGSVADTAFSPELLTPAITGLVSHDRWLATVARELSGGDVSSAAAAAAVSAWSRPGYVITTALTLVRAARTRCRVALLTNATTRLPQDMALLGLDREVDGVISSAETGARKPEPEAYLAALALLDATAGTTLFCDDSEANVLAAHALGIAAAHVPDTDSLRTALSVHGLLG</sequence>
<dbReference type="RefSeq" id="WP_187220927.1">
    <property type="nucleotide sequence ID" value="NZ_JABVED010000007.1"/>
</dbReference>
<name>A0ABR7L6X6_9PSEU</name>
<dbReference type="Gene3D" id="3.40.50.1000">
    <property type="entry name" value="HAD superfamily/HAD-like"/>
    <property type="match status" value="1"/>
</dbReference>
<keyword evidence="1" id="KW-0378">Hydrolase</keyword>
<dbReference type="EMBL" id="JABVED010000007">
    <property type="protein sequence ID" value="MBC6448451.1"/>
    <property type="molecule type" value="Genomic_DNA"/>
</dbReference>
<evidence type="ECO:0000313" key="1">
    <source>
        <dbReference type="EMBL" id="MBC6448451.1"/>
    </source>
</evidence>
<dbReference type="GO" id="GO:0016787">
    <property type="term" value="F:hydrolase activity"/>
    <property type="evidence" value="ECO:0007669"/>
    <property type="project" value="UniProtKB-KW"/>
</dbReference>
<gene>
    <name evidence="1" type="ORF">GPZ80_14855</name>
</gene>
<dbReference type="Proteomes" id="UP000734823">
    <property type="component" value="Unassembled WGS sequence"/>
</dbReference>
<keyword evidence="2" id="KW-1185">Reference proteome</keyword>
<proteinExistence type="predicted"/>
<organism evidence="1 2">
    <name type="scientific">Actinokineospora xionganensis</name>
    <dbReference type="NCBI Taxonomy" id="2684470"/>
    <lineage>
        <taxon>Bacteria</taxon>
        <taxon>Bacillati</taxon>
        <taxon>Actinomycetota</taxon>
        <taxon>Actinomycetes</taxon>
        <taxon>Pseudonocardiales</taxon>
        <taxon>Pseudonocardiaceae</taxon>
        <taxon>Actinokineospora</taxon>
    </lineage>
</organism>
<dbReference type="Pfam" id="PF00702">
    <property type="entry name" value="Hydrolase"/>
    <property type="match status" value="1"/>
</dbReference>
<dbReference type="PANTHER" id="PTHR43611">
    <property type="entry name" value="ALPHA-D-GLUCOSE 1-PHOSPHATE PHOSPHATASE"/>
    <property type="match status" value="1"/>
</dbReference>
<dbReference type="NCBIfam" id="TIGR01509">
    <property type="entry name" value="HAD-SF-IA-v3"/>
    <property type="match status" value="1"/>
</dbReference>
<dbReference type="InterPro" id="IPR036412">
    <property type="entry name" value="HAD-like_sf"/>
</dbReference>
<dbReference type="InterPro" id="IPR006439">
    <property type="entry name" value="HAD-SF_hydro_IA"/>
</dbReference>
<dbReference type="PANTHER" id="PTHR43611:SF3">
    <property type="entry name" value="FLAVIN MONONUCLEOTIDE HYDROLASE 1, CHLOROPLATIC"/>
    <property type="match status" value="1"/>
</dbReference>
<dbReference type="SUPFAM" id="SSF56784">
    <property type="entry name" value="HAD-like"/>
    <property type="match status" value="1"/>
</dbReference>
<protein>
    <submittedName>
        <fullName evidence="1">HAD-IA family hydrolase</fullName>
    </submittedName>
</protein>
<comment type="caution">
    <text evidence="1">The sequence shown here is derived from an EMBL/GenBank/DDBJ whole genome shotgun (WGS) entry which is preliminary data.</text>
</comment>
<dbReference type="InterPro" id="IPR023214">
    <property type="entry name" value="HAD_sf"/>
</dbReference>
<accession>A0ABR7L6X6</accession>
<evidence type="ECO:0000313" key="2">
    <source>
        <dbReference type="Proteomes" id="UP000734823"/>
    </source>
</evidence>
<reference evidence="1 2" key="1">
    <citation type="submission" date="2020-06" db="EMBL/GenBank/DDBJ databases">
        <title>Actinokineospora xiongansis sp. nov., isolated from soil of Baiyangdian.</title>
        <authorList>
            <person name="Zhang X."/>
        </authorList>
    </citation>
    <scope>NUCLEOTIDE SEQUENCE [LARGE SCALE GENOMIC DNA]</scope>
    <source>
        <strain evidence="1 2">HBU206404</strain>
    </source>
</reference>